<evidence type="ECO:0000313" key="1">
    <source>
        <dbReference type="EMBL" id="CAF1065086.1"/>
    </source>
</evidence>
<comment type="caution">
    <text evidence="1">The sequence shown here is derived from an EMBL/GenBank/DDBJ whole genome shotgun (WGS) entry which is preliminary data.</text>
</comment>
<organism evidence="1 2">
    <name type="scientific">Brachionus calyciflorus</name>
    <dbReference type="NCBI Taxonomy" id="104777"/>
    <lineage>
        <taxon>Eukaryota</taxon>
        <taxon>Metazoa</taxon>
        <taxon>Spiralia</taxon>
        <taxon>Gnathifera</taxon>
        <taxon>Rotifera</taxon>
        <taxon>Eurotatoria</taxon>
        <taxon>Monogononta</taxon>
        <taxon>Pseudotrocha</taxon>
        <taxon>Ploima</taxon>
        <taxon>Brachionidae</taxon>
        <taxon>Brachionus</taxon>
    </lineage>
</organism>
<dbReference type="EMBL" id="CAJNOC010005900">
    <property type="protein sequence ID" value="CAF1065086.1"/>
    <property type="molecule type" value="Genomic_DNA"/>
</dbReference>
<gene>
    <name evidence="1" type="ORF">OXX778_LOCUS19462</name>
</gene>
<proteinExistence type="predicted"/>
<sequence length="183" mass="21196">MKTIAFADANPCESGHRYDSKMLTCIHDPLLDFRDCDTFDDRCPRNFFCSPRFLKCLPSLTENDQCPDYFPLREVILCNKVNHLYCFNNECQKVTRDNTCNAQKCSSNKICNPLRGICERRIEKNICDPQADLCYINSNSYCHPKMKICINYFSEGDNCDLSILKCNPKLGLKCNSKKICERK</sequence>
<dbReference type="Proteomes" id="UP000663879">
    <property type="component" value="Unassembled WGS sequence"/>
</dbReference>
<accession>A0A814LFL2</accession>
<protein>
    <submittedName>
        <fullName evidence="1">Uncharacterized protein</fullName>
    </submittedName>
</protein>
<dbReference type="OrthoDB" id="10416241at2759"/>
<reference evidence="1" key="1">
    <citation type="submission" date="2021-02" db="EMBL/GenBank/DDBJ databases">
        <authorList>
            <person name="Nowell W R."/>
        </authorList>
    </citation>
    <scope>NUCLEOTIDE SEQUENCE</scope>
    <source>
        <strain evidence="1">Ploen Becks lab</strain>
    </source>
</reference>
<name>A0A814LFL2_9BILA</name>
<evidence type="ECO:0000313" key="2">
    <source>
        <dbReference type="Proteomes" id="UP000663879"/>
    </source>
</evidence>
<dbReference type="AlphaFoldDB" id="A0A814LFL2"/>
<keyword evidence="2" id="KW-1185">Reference proteome</keyword>